<dbReference type="PANTHER" id="PTHR31901">
    <property type="entry name" value="GH3 DOMAIN-CONTAINING PROTEIN"/>
    <property type="match status" value="1"/>
</dbReference>
<gene>
    <name evidence="6" type="primary">LOC105056155</name>
</gene>
<reference evidence="6" key="1">
    <citation type="submission" date="2025-08" db="UniProtKB">
        <authorList>
            <consortium name="RefSeq"/>
        </authorList>
    </citation>
    <scope>IDENTIFICATION</scope>
</reference>
<evidence type="ECO:0000256" key="2">
    <source>
        <dbReference type="ARBA" id="ARBA00022598"/>
    </source>
</evidence>
<dbReference type="PANTHER" id="PTHR31901:SF96">
    <property type="entry name" value="INDOLE-3-ACETIC ACID-AMIDO SYNTHETASE GH3.1-RELATED"/>
    <property type="match status" value="1"/>
</dbReference>
<proteinExistence type="inferred from homology"/>
<keyword evidence="2" id="KW-0436">Ligase</keyword>
<comment type="similarity">
    <text evidence="1">Belongs to the IAA-amido conjugating enzyme family.</text>
</comment>
<dbReference type="Pfam" id="PF23572">
    <property type="entry name" value="GH3_C"/>
    <property type="match status" value="1"/>
</dbReference>
<dbReference type="RefSeq" id="XP_010936557.1">
    <property type="nucleotide sequence ID" value="XM_010938255.3"/>
</dbReference>
<name>A0A6I9SBA6_ELAGV</name>
<evidence type="ECO:0000313" key="5">
    <source>
        <dbReference type="Proteomes" id="UP000504607"/>
    </source>
</evidence>
<dbReference type="GeneID" id="105056155"/>
<organism evidence="5 6">
    <name type="scientific">Elaeis guineensis var. tenera</name>
    <name type="common">Oil palm</name>
    <dbReference type="NCBI Taxonomy" id="51953"/>
    <lineage>
        <taxon>Eukaryota</taxon>
        <taxon>Viridiplantae</taxon>
        <taxon>Streptophyta</taxon>
        <taxon>Embryophyta</taxon>
        <taxon>Tracheophyta</taxon>
        <taxon>Spermatophyta</taxon>
        <taxon>Magnoliopsida</taxon>
        <taxon>Liliopsida</taxon>
        <taxon>Arecaceae</taxon>
        <taxon>Arecoideae</taxon>
        <taxon>Cocoseae</taxon>
        <taxon>Elaeidinae</taxon>
        <taxon>Elaeis</taxon>
    </lineage>
</organism>
<dbReference type="InterPro" id="IPR055377">
    <property type="entry name" value="GH3_M"/>
</dbReference>
<dbReference type="GO" id="GO:0005737">
    <property type="term" value="C:cytoplasm"/>
    <property type="evidence" value="ECO:0007669"/>
    <property type="project" value="TreeGrafter"/>
</dbReference>
<dbReference type="Proteomes" id="UP000504607">
    <property type="component" value="Chromosome 13"/>
</dbReference>
<accession>A0A6I9SBA6</accession>
<dbReference type="FunCoup" id="A0A6I9SBA6">
    <property type="interactions" value="183"/>
</dbReference>
<dbReference type="Pfam" id="PF03321">
    <property type="entry name" value="GH3"/>
    <property type="match status" value="1"/>
</dbReference>
<dbReference type="InterPro" id="IPR055378">
    <property type="entry name" value="GH3_C"/>
</dbReference>
<dbReference type="Pfam" id="PF23571">
    <property type="entry name" value="GH3_M"/>
    <property type="match status" value="1"/>
</dbReference>
<dbReference type="AlphaFoldDB" id="A0A6I9SBA6"/>
<keyword evidence="5" id="KW-1185">Reference proteome</keyword>
<protein>
    <submittedName>
        <fullName evidence="6">Probable indole-3-acetic acid-amido synthetase GH3.8</fullName>
    </submittedName>
</protein>
<evidence type="ECO:0000259" key="3">
    <source>
        <dbReference type="Pfam" id="PF23571"/>
    </source>
</evidence>
<evidence type="ECO:0000259" key="4">
    <source>
        <dbReference type="Pfam" id="PF23572"/>
    </source>
</evidence>
<evidence type="ECO:0000313" key="6">
    <source>
        <dbReference type="RefSeq" id="XP_010936557.1"/>
    </source>
</evidence>
<dbReference type="InParanoid" id="A0A6I9SBA6"/>
<sequence>MAVETTTYTSLGPAADERDEEKLRFIDEMTANADAVQKKVLAEILSRNAETEYLQRYNLGGATDRATFKAKIPMVTYEDLQPEIQRIANGDRSPILSAYPISEFLTSSGTSAGERKLMPTIKEELDRRQLLYSLLTPVMNLYVRGLDKGKALYFYFVKSETRTPGGLLARPVLTSYYKSEHFKSRPYDPYNVITSPTPAILCADSFQSMYVQMLCGLLHRLQVLRVGAVFASGLLRAIRFLQLHWGELARDIAAGSLSPKITDPSVRDSVADVLKPNTELAEFIRAECSTGEWAGIVTRMWPNTKYLDVIVTGAMAQYIPTLEYYSGGLPMACTMYASSECYFGLNLRPMCKPSEVSYTIMPNMAYFEFLPLDLAAGGACQGEELVDLARVEVGKEYELVITTYAGLYRYRVGDILRVTSFHNAAPQFRFVRRKNVLLSIESDKTDEAELQKAVERASELLEPWNATVVEYTSHASTKSIPGHYVVYWELLVKESTGEGRMPSGEVMGRCCLAMEEALNSVYRQSRVADGSIGALEIRVVRGGTFEELMDYAISRGASINQYKVPRCVNFPPILDLLDSRVVSTHFSPTLPTWSPHRAT</sequence>
<evidence type="ECO:0000256" key="1">
    <source>
        <dbReference type="ARBA" id="ARBA00008068"/>
    </source>
</evidence>
<dbReference type="InterPro" id="IPR004993">
    <property type="entry name" value="GH3"/>
</dbReference>
<dbReference type="KEGG" id="egu:105056155"/>
<feature type="domain" description="GH3 middle" evidence="3">
    <location>
        <begin position="358"/>
        <end position="433"/>
    </location>
</feature>
<dbReference type="OrthoDB" id="10004661at2759"/>
<feature type="domain" description="GH3 C-terminal" evidence="4">
    <location>
        <begin position="449"/>
        <end position="571"/>
    </location>
</feature>
<dbReference type="GO" id="GO:0016881">
    <property type="term" value="F:acid-amino acid ligase activity"/>
    <property type="evidence" value="ECO:0007669"/>
    <property type="project" value="TreeGrafter"/>
</dbReference>